<evidence type="ECO:0000256" key="8">
    <source>
        <dbReference type="ARBA" id="ARBA00035344"/>
    </source>
</evidence>
<evidence type="ECO:0000256" key="3">
    <source>
        <dbReference type="ARBA" id="ARBA00022946"/>
    </source>
</evidence>
<feature type="coiled-coil region" evidence="9">
    <location>
        <begin position="103"/>
        <end position="168"/>
    </location>
</feature>
<dbReference type="GO" id="GO:0005763">
    <property type="term" value="C:mitochondrial small ribosomal subunit"/>
    <property type="evidence" value="ECO:0007669"/>
    <property type="project" value="InterPro"/>
</dbReference>
<evidence type="ECO:0000313" key="12">
    <source>
        <dbReference type="RefSeq" id="XP_034244395.1"/>
    </source>
</evidence>
<dbReference type="GeneID" id="117647022"/>
<evidence type="ECO:0000256" key="5">
    <source>
        <dbReference type="ARBA" id="ARBA00023128"/>
    </source>
</evidence>
<dbReference type="OrthoDB" id="5988811at2759"/>
<proteinExistence type="inferred from homology"/>
<dbReference type="RefSeq" id="XP_034244395.1">
    <property type="nucleotide sequence ID" value="XM_034388504.1"/>
</dbReference>
<gene>
    <name evidence="12" type="primary">LOC117647022</name>
</gene>
<dbReference type="PANTHER" id="PTHR21035">
    <property type="entry name" value="28S RIBOSOMAL PROTEIN S26, MITOCHONDRIAL"/>
    <property type="match status" value="1"/>
</dbReference>
<feature type="compositionally biased region" description="Polar residues" evidence="10">
    <location>
        <begin position="234"/>
        <end position="245"/>
    </location>
</feature>
<dbReference type="PANTHER" id="PTHR21035:SF2">
    <property type="entry name" value="SMALL RIBOSOMAL SUBUNIT PROTEIN MS26"/>
    <property type="match status" value="1"/>
</dbReference>
<evidence type="ECO:0000256" key="4">
    <source>
        <dbReference type="ARBA" id="ARBA00022980"/>
    </source>
</evidence>
<keyword evidence="5" id="KW-0496">Mitochondrion</keyword>
<keyword evidence="9" id="KW-0175">Coiled coil</keyword>
<accession>A0A6P8Z2Y5</accession>
<evidence type="ECO:0000256" key="1">
    <source>
        <dbReference type="ARBA" id="ARBA00004173"/>
    </source>
</evidence>
<dbReference type="KEGG" id="tpal:117647022"/>
<keyword evidence="3" id="KW-0809">Transit peptide</keyword>
<keyword evidence="6" id="KW-0687">Ribonucleoprotein</keyword>
<dbReference type="AlphaFoldDB" id="A0A6P8Z2Y5"/>
<evidence type="ECO:0000313" key="11">
    <source>
        <dbReference type="Proteomes" id="UP000515158"/>
    </source>
</evidence>
<protein>
    <recommendedName>
        <fullName evidence="7">Small ribosomal subunit protein mS26</fullName>
    </recommendedName>
    <alternativeName>
        <fullName evidence="8">28S ribosomal protein S26, mitochondrial</fullName>
    </alternativeName>
</protein>
<evidence type="ECO:0000256" key="6">
    <source>
        <dbReference type="ARBA" id="ARBA00023274"/>
    </source>
</evidence>
<sequence length="245" mass="27868">MLRQGTTFLKKSVVATGIDLIPQQNAICIQQARGLRPRKPAYSGIAKTKLFRIPKVPVYPPDEKAEIVRLGNQYRTFMKSIRNHFKLENQTHAAGSAEAAQGIEAEEAEWQESLLRLKQWNEEVALKRNERLLSEQAAKKLEIETRIQEEAERQAQRLKEIDEIIRKEKELSKSYITPENIDQAIAKALDDKLDYNYAIDVRGNKYVGRFVNDSGEEELPQSEETDETSLPPLFQSSPISSGASK</sequence>
<dbReference type="CTD" id="64949"/>
<comment type="similarity">
    <text evidence="2">Belongs to the mitochondrion-specific ribosomal protein mS26 family.</text>
</comment>
<dbReference type="Pfam" id="PF14943">
    <property type="entry name" value="MRP-S26"/>
    <property type="match status" value="1"/>
</dbReference>
<keyword evidence="4 12" id="KW-0689">Ribosomal protein</keyword>
<comment type="subcellular location">
    <subcellularLocation>
        <location evidence="1">Mitochondrion</location>
    </subcellularLocation>
</comment>
<evidence type="ECO:0000256" key="7">
    <source>
        <dbReference type="ARBA" id="ARBA00035138"/>
    </source>
</evidence>
<name>A0A6P8Z2Y5_THRPL</name>
<keyword evidence="11" id="KW-1185">Reference proteome</keyword>
<dbReference type="Proteomes" id="UP000515158">
    <property type="component" value="Unplaced"/>
</dbReference>
<evidence type="ECO:0000256" key="2">
    <source>
        <dbReference type="ARBA" id="ARBA00009672"/>
    </source>
</evidence>
<reference evidence="12" key="1">
    <citation type="submission" date="2025-08" db="UniProtKB">
        <authorList>
            <consortium name="RefSeq"/>
        </authorList>
    </citation>
    <scope>IDENTIFICATION</scope>
    <source>
        <tissue evidence="12">Total insect</tissue>
    </source>
</reference>
<dbReference type="InParanoid" id="A0A6P8Z2Y5"/>
<dbReference type="InterPro" id="IPR026140">
    <property type="entry name" value="Ribosomal_mS26"/>
</dbReference>
<evidence type="ECO:0000256" key="9">
    <source>
        <dbReference type="SAM" id="Coils"/>
    </source>
</evidence>
<organism evidence="12">
    <name type="scientific">Thrips palmi</name>
    <name type="common">Melon thrips</name>
    <dbReference type="NCBI Taxonomy" id="161013"/>
    <lineage>
        <taxon>Eukaryota</taxon>
        <taxon>Metazoa</taxon>
        <taxon>Ecdysozoa</taxon>
        <taxon>Arthropoda</taxon>
        <taxon>Hexapoda</taxon>
        <taxon>Insecta</taxon>
        <taxon>Pterygota</taxon>
        <taxon>Neoptera</taxon>
        <taxon>Paraneoptera</taxon>
        <taxon>Thysanoptera</taxon>
        <taxon>Terebrantia</taxon>
        <taxon>Thripoidea</taxon>
        <taxon>Thripidae</taxon>
        <taxon>Thrips</taxon>
    </lineage>
</organism>
<feature type="region of interest" description="Disordered" evidence="10">
    <location>
        <begin position="212"/>
        <end position="245"/>
    </location>
</feature>
<dbReference type="FunCoup" id="A0A6P8Z2Y5">
    <property type="interactions" value="398"/>
</dbReference>
<feature type="compositionally biased region" description="Acidic residues" evidence="10">
    <location>
        <begin position="214"/>
        <end position="227"/>
    </location>
</feature>
<evidence type="ECO:0000256" key="10">
    <source>
        <dbReference type="SAM" id="MobiDB-lite"/>
    </source>
</evidence>